<accession>A0A0M9WAG6</accession>
<sequence>MSNDAFHYFSKLPLELRRMIWMHCLPHRIAEEDTPDCFFDGYQSKHVCWHLRMTLQNAQLPAIAYINSESRQVEFEQGRLLEPADVRTMESLWVQPHRNVLHLNWSRVTYSLWGVDSEAPGWVYEFILQAKDLGMRPSIAADLIHVFSLKAVLDCDGDADALGTHNYFHFGTSDIAKINYHYREGVDDVREIVDILPWAKGQRSRLDIAMAGVSLHITREVALRSGLFGLLGDAPVQMVDVDDDARLREFQALYREHVLEKEPVVETIFEAFTSSLFKTAVEIWKGKAEWIILAYMWQSARDRKLDILGTNPGSAWLPQLSEQEYIYMDQHLPNEQHPWVKHARQTAPKLRLRIMVRYCTNRYSFLKKNNTTVRHALQASAICLCTSSALEIAWIWLGDCLAELDTATYFLTHCSFPSSLALALSLSMAVVPIDYASVMSIYVVT</sequence>
<dbReference type="Pfam" id="PF20150">
    <property type="entry name" value="2EXR"/>
    <property type="match status" value="1"/>
</dbReference>
<evidence type="ECO:0000313" key="3">
    <source>
        <dbReference type="Proteomes" id="UP000037696"/>
    </source>
</evidence>
<comment type="caution">
    <text evidence="2">The sequence shown here is derived from an EMBL/GenBank/DDBJ whole genome shotgun (WGS) entry which is preliminary data.</text>
</comment>
<dbReference type="PANTHER" id="PTHR35910:SF1">
    <property type="entry name" value="2EXR DOMAIN-CONTAINING PROTEIN"/>
    <property type="match status" value="1"/>
</dbReference>
<evidence type="ECO:0000313" key="2">
    <source>
        <dbReference type="EMBL" id="KOS37463.1"/>
    </source>
</evidence>
<keyword evidence="3" id="KW-1185">Reference proteome</keyword>
<dbReference type="STRING" id="229535.A0A0M9WAG6"/>
<evidence type="ECO:0000259" key="1">
    <source>
        <dbReference type="Pfam" id="PF20150"/>
    </source>
</evidence>
<gene>
    <name evidence="2" type="ORF">ACN38_g11746</name>
</gene>
<dbReference type="PANTHER" id="PTHR35910">
    <property type="entry name" value="2EXR DOMAIN-CONTAINING PROTEIN"/>
    <property type="match status" value="1"/>
</dbReference>
<organism evidence="2 3">
    <name type="scientific">Penicillium nordicum</name>
    <dbReference type="NCBI Taxonomy" id="229535"/>
    <lineage>
        <taxon>Eukaryota</taxon>
        <taxon>Fungi</taxon>
        <taxon>Dikarya</taxon>
        <taxon>Ascomycota</taxon>
        <taxon>Pezizomycotina</taxon>
        <taxon>Eurotiomycetes</taxon>
        <taxon>Eurotiomycetidae</taxon>
        <taxon>Eurotiales</taxon>
        <taxon>Aspergillaceae</taxon>
        <taxon>Penicillium</taxon>
    </lineage>
</organism>
<protein>
    <recommendedName>
        <fullName evidence="1">2EXR domain-containing protein</fullName>
    </recommendedName>
</protein>
<reference evidence="2 3" key="1">
    <citation type="submission" date="2015-08" db="EMBL/GenBank/DDBJ databases">
        <title>Genome sequencing of Penicillium nordicum.</title>
        <authorList>
            <person name="Nguyen H.D."/>
            <person name="Seifert K.A."/>
        </authorList>
    </citation>
    <scope>NUCLEOTIDE SEQUENCE [LARGE SCALE GENOMIC DNA]</scope>
    <source>
        <strain evidence="2 3">DAOMC 185683</strain>
    </source>
</reference>
<dbReference type="OrthoDB" id="3540486at2759"/>
<feature type="domain" description="2EXR" evidence="1">
    <location>
        <begin position="6"/>
        <end position="101"/>
    </location>
</feature>
<dbReference type="InterPro" id="IPR045518">
    <property type="entry name" value="2EXR"/>
</dbReference>
<name>A0A0M9WAG6_9EURO</name>
<proteinExistence type="predicted"/>
<dbReference type="EMBL" id="LHQQ01000318">
    <property type="protein sequence ID" value="KOS37463.1"/>
    <property type="molecule type" value="Genomic_DNA"/>
</dbReference>
<dbReference type="Proteomes" id="UP000037696">
    <property type="component" value="Unassembled WGS sequence"/>
</dbReference>
<dbReference type="AlphaFoldDB" id="A0A0M9WAG6"/>